<keyword evidence="3" id="KW-1185">Reference proteome</keyword>
<accession>A0A067STU5</accession>
<organism evidence="2 3">
    <name type="scientific">Galerina marginata (strain CBS 339.88)</name>
    <dbReference type="NCBI Taxonomy" id="685588"/>
    <lineage>
        <taxon>Eukaryota</taxon>
        <taxon>Fungi</taxon>
        <taxon>Dikarya</taxon>
        <taxon>Basidiomycota</taxon>
        <taxon>Agaricomycotina</taxon>
        <taxon>Agaricomycetes</taxon>
        <taxon>Agaricomycetidae</taxon>
        <taxon>Agaricales</taxon>
        <taxon>Agaricineae</taxon>
        <taxon>Strophariaceae</taxon>
        <taxon>Galerina</taxon>
    </lineage>
</organism>
<evidence type="ECO:0000259" key="1">
    <source>
        <dbReference type="Pfam" id="PF06985"/>
    </source>
</evidence>
<proteinExistence type="predicted"/>
<evidence type="ECO:0000313" key="2">
    <source>
        <dbReference type="EMBL" id="KDR74360.1"/>
    </source>
</evidence>
<dbReference type="PANTHER" id="PTHR33112:SF8">
    <property type="entry name" value="HETEROKARYON INCOMPATIBILITY DOMAIN-CONTAINING PROTEIN"/>
    <property type="match status" value="1"/>
</dbReference>
<dbReference type="Pfam" id="PF06985">
    <property type="entry name" value="HET"/>
    <property type="match status" value="1"/>
</dbReference>
<dbReference type="InterPro" id="IPR010730">
    <property type="entry name" value="HET"/>
</dbReference>
<dbReference type="EMBL" id="KL142383">
    <property type="protein sequence ID" value="KDR74360.1"/>
    <property type="molecule type" value="Genomic_DNA"/>
</dbReference>
<protein>
    <recommendedName>
        <fullName evidence="1">Heterokaryon incompatibility domain-containing protein</fullName>
    </recommendedName>
</protein>
<name>A0A067STU5_GALM3</name>
<feature type="domain" description="Heterokaryon incompatibility" evidence="1">
    <location>
        <begin position="84"/>
        <end position="228"/>
    </location>
</feature>
<gene>
    <name evidence="2" type="ORF">GALMADRAFT_227425</name>
</gene>
<dbReference type="HOGENOM" id="CLU_002639_5_3_1"/>
<evidence type="ECO:0000313" key="3">
    <source>
        <dbReference type="Proteomes" id="UP000027222"/>
    </source>
</evidence>
<dbReference type="OrthoDB" id="5125733at2759"/>
<dbReference type="AlphaFoldDB" id="A0A067STU5"/>
<dbReference type="STRING" id="685588.A0A067STU5"/>
<dbReference type="PANTHER" id="PTHR33112">
    <property type="entry name" value="DOMAIN PROTEIN, PUTATIVE-RELATED"/>
    <property type="match status" value="1"/>
</dbReference>
<sequence>MEYVLKPLDSDESFVQVPAAMNSQTTYDLADWWIQDCQKDHTKCHQHSAGTRRLPTRLVDLGPDGDKVQPRIQLSSSLDISTFYMTLSHHWRAKMPMLLTENLESWMEELPVSILTQTFKDAMEVAKRLKIRYIWIDSLCIIQNSKADWGNEAALMGDWYLNSYCNIIVNARGRDGLFPTRNAFDSSPCLVKSAFDPYNTIYRCYPYYLWENNVDSGMMFDRGWFVQEHVLPPRALYFCETSLFWECPTRTAVESVPTSNSMTNDSKPTINFDNADRNYETWKKLLARYSRTNLTFGSDKLVALSGLAKKVGIRGDYLAGLWKDYMDLELLWSLMPEGRRTERYRASSWSWASVDGPVLTSPTSWRRDLTMVAQVLEAKVDLIRDDPMGEVKGGTLRLSCCLAIITGIPASMGRKSLYKAEHIRDAFFNLDIAQDSSKLDFHLALILLRPVADGAYTGPAVVGLLLEPTGRKGEFVRRGRFTGHILKDAEANPEKFQTWVEAFQNSESKLNFLRRAGDVDPVLGLPRYEITIV</sequence>
<reference evidence="3" key="1">
    <citation type="journal article" date="2014" name="Proc. Natl. Acad. Sci. U.S.A.">
        <title>Extensive sampling of basidiomycete genomes demonstrates inadequacy of the white-rot/brown-rot paradigm for wood decay fungi.</title>
        <authorList>
            <person name="Riley R."/>
            <person name="Salamov A.A."/>
            <person name="Brown D.W."/>
            <person name="Nagy L.G."/>
            <person name="Floudas D."/>
            <person name="Held B.W."/>
            <person name="Levasseur A."/>
            <person name="Lombard V."/>
            <person name="Morin E."/>
            <person name="Otillar R."/>
            <person name="Lindquist E.A."/>
            <person name="Sun H."/>
            <person name="LaButti K.M."/>
            <person name="Schmutz J."/>
            <person name="Jabbour D."/>
            <person name="Luo H."/>
            <person name="Baker S.E."/>
            <person name="Pisabarro A.G."/>
            <person name="Walton J.D."/>
            <person name="Blanchette R.A."/>
            <person name="Henrissat B."/>
            <person name="Martin F."/>
            <person name="Cullen D."/>
            <person name="Hibbett D.S."/>
            <person name="Grigoriev I.V."/>
        </authorList>
    </citation>
    <scope>NUCLEOTIDE SEQUENCE [LARGE SCALE GENOMIC DNA]</scope>
    <source>
        <strain evidence="3">CBS 339.88</strain>
    </source>
</reference>
<dbReference type="Proteomes" id="UP000027222">
    <property type="component" value="Unassembled WGS sequence"/>
</dbReference>